<comment type="caution">
    <text evidence="16">The sequence shown here is derived from an EMBL/GenBank/DDBJ whole genome shotgun (WGS) entry which is preliminary data.</text>
</comment>
<organism evidence="16 17">
    <name type="scientific">Dialister micraerophilus UPII 345-E</name>
    <dbReference type="NCBI Taxonomy" id="910314"/>
    <lineage>
        <taxon>Bacteria</taxon>
        <taxon>Bacillati</taxon>
        <taxon>Bacillota</taxon>
        <taxon>Negativicutes</taxon>
        <taxon>Veillonellales</taxon>
        <taxon>Veillonellaceae</taxon>
        <taxon>Dialister</taxon>
    </lineage>
</organism>
<dbReference type="InterPro" id="IPR006295">
    <property type="entry name" value="DNA_primase_DnaG"/>
</dbReference>
<dbReference type="GO" id="GO:0003899">
    <property type="term" value="F:DNA-directed RNA polymerase activity"/>
    <property type="evidence" value="ECO:0007669"/>
    <property type="project" value="UniProtKB-UniRule"/>
</dbReference>
<dbReference type="NCBIfam" id="TIGR01391">
    <property type="entry name" value="dnaG"/>
    <property type="match status" value="1"/>
</dbReference>
<comment type="domain">
    <text evidence="12">Contains an N-terminal zinc-binding domain, a central core domain that contains the primase activity, and a C-terminal DnaB-binding domain.</text>
</comment>
<evidence type="ECO:0000256" key="14">
    <source>
        <dbReference type="PIRSR" id="PIRSR002811-1"/>
    </source>
</evidence>
<comment type="function">
    <text evidence="12 13">RNA polymerase that catalyzes the synthesis of short RNA molecules used as primers for DNA polymerase during DNA replication.</text>
</comment>
<dbReference type="SUPFAM" id="SSF57783">
    <property type="entry name" value="Zinc beta-ribbon"/>
    <property type="match status" value="1"/>
</dbReference>
<dbReference type="InterPro" id="IPR013264">
    <property type="entry name" value="DNAG_N"/>
</dbReference>
<comment type="cofactor">
    <cofactor evidence="12 13 14">
        <name>Zn(2+)</name>
        <dbReference type="ChEBI" id="CHEBI:29105"/>
    </cofactor>
    <text evidence="12 13 14">Binds 1 zinc ion per monomer.</text>
</comment>
<dbReference type="GO" id="GO:0003677">
    <property type="term" value="F:DNA binding"/>
    <property type="evidence" value="ECO:0007669"/>
    <property type="project" value="UniProtKB-KW"/>
</dbReference>
<feature type="domain" description="Toprim" evidence="15">
    <location>
        <begin position="259"/>
        <end position="340"/>
    </location>
</feature>
<keyword evidence="5 12" id="KW-0235">DNA replication</keyword>
<keyword evidence="4 12" id="KW-0548">Nucleotidyltransferase</keyword>
<dbReference type="PIRSF" id="PIRSF002811">
    <property type="entry name" value="DnaG"/>
    <property type="match status" value="1"/>
</dbReference>
<dbReference type="Proteomes" id="UP000004594">
    <property type="component" value="Unassembled WGS sequence"/>
</dbReference>
<comment type="subunit">
    <text evidence="12">Monomer. Interacts with DnaB.</text>
</comment>
<comment type="similarity">
    <text evidence="12 13">Belongs to the DnaG primase family.</text>
</comment>
<dbReference type="EMBL" id="AENT01000012">
    <property type="protein sequence ID" value="EFR42977.1"/>
    <property type="molecule type" value="Genomic_DNA"/>
</dbReference>
<keyword evidence="11 12" id="KW-0804">Transcription</keyword>
<keyword evidence="1 12" id="KW-0240">DNA-directed RNA polymerase</keyword>
<dbReference type="InterPro" id="IPR036977">
    <property type="entry name" value="DNA_primase_Znf_CHC2"/>
</dbReference>
<dbReference type="RefSeq" id="WP_007554384.1">
    <property type="nucleotide sequence ID" value="NZ_AENT01000012.1"/>
</dbReference>
<dbReference type="Pfam" id="PF13155">
    <property type="entry name" value="Toprim_2"/>
    <property type="match status" value="1"/>
</dbReference>
<proteinExistence type="inferred from homology"/>
<evidence type="ECO:0000256" key="4">
    <source>
        <dbReference type="ARBA" id="ARBA00022695"/>
    </source>
</evidence>
<dbReference type="InterPro" id="IPR050219">
    <property type="entry name" value="DnaG_primase"/>
</dbReference>
<dbReference type="FunFam" id="3.90.580.10:FF:000001">
    <property type="entry name" value="DNA primase"/>
    <property type="match status" value="1"/>
</dbReference>
<keyword evidence="10 12" id="KW-0238">DNA-binding</keyword>
<keyword evidence="6 12" id="KW-0479">Metal-binding</keyword>
<evidence type="ECO:0000256" key="12">
    <source>
        <dbReference type="HAMAP-Rule" id="MF_00974"/>
    </source>
</evidence>
<gene>
    <name evidence="12 16" type="primary">dnaG</name>
    <name evidence="16" type="ORF">HMPREF9220_1165</name>
</gene>
<keyword evidence="9" id="KW-0460">Magnesium</keyword>
<evidence type="ECO:0000256" key="13">
    <source>
        <dbReference type="PIRNR" id="PIRNR002811"/>
    </source>
</evidence>
<dbReference type="PANTHER" id="PTHR30313">
    <property type="entry name" value="DNA PRIMASE"/>
    <property type="match status" value="1"/>
</dbReference>
<dbReference type="SMART" id="SM00493">
    <property type="entry name" value="TOPRIM"/>
    <property type="match status" value="1"/>
</dbReference>
<evidence type="ECO:0000256" key="2">
    <source>
        <dbReference type="ARBA" id="ARBA00022515"/>
    </source>
</evidence>
<dbReference type="GO" id="GO:0008270">
    <property type="term" value="F:zinc ion binding"/>
    <property type="evidence" value="ECO:0007669"/>
    <property type="project" value="UniProtKB-UniRule"/>
</dbReference>
<dbReference type="Gene3D" id="3.40.1360.10">
    <property type="match status" value="1"/>
</dbReference>
<evidence type="ECO:0000313" key="16">
    <source>
        <dbReference type="EMBL" id="EFR42977.1"/>
    </source>
</evidence>
<dbReference type="Gene3D" id="3.90.980.10">
    <property type="entry name" value="DNA primase, catalytic core, N-terminal domain"/>
    <property type="match status" value="1"/>
</dbReference>
<reference evidence="16 17" key="1">
    <citation type="submission" date="2010-11" db="EMBL/GenBank/DDBJ databases">
        <authorList>
            <person name="Durkin A.S."/>
            <person name="Madupu R."/>
            <person name="Torralba M."/>
            <person name="Gillis M."/>
            <person name="Methe B."/>
            <person name="Sutton G."/>
            <person name="Nelson K.E."/>
        </authorList>
    </citation>
    <scope>NUCLEOTIDE SEQUENCE [LARGE SCALE GENOMIC DNA]</scope>
    <source>
        <strain evidence="16 17">UPII 345-E</strain>
    </source>
</reference>
<keyword evidence="2 12" id="KW-0639">Primosome</keyword>
<evidence type="ECO:0000256" key="7">
    <source>
        <dbReference type="ARBA" id="ARBA00022771"/>
    </source>
</evidence>
<dbReference type="AlphaFoldDB" id="E4L8H9"/>
<sequence length="596" mass="69257">MKNFDNNFIQRIKDSLPIEQVIGAYVPLKKKGRSFWACCPFHQEKTPSFSVSPDKGFYHCFGCNESGDIVSFVEKMDNITFPEAIEKLAEIARIEIPQKEMTYEEKKKAELSKQIYDVTELASIYFHNCLTKTDIGKEGYEYFLKRHLSDEIIKKFKLGFAPPEWHRLYSDFTSKKKISPEILQIAGLVGYKNGKHYDIFRNRCMFPILNLKGKTVAFGGRVMDDSLPKYLNSPESVIFNKRRLLFALYQALPEIREKRQAIMVEGYMDAISLHAHGITNVVASLGTAFTIEQARLLKRYADELIFNYDMDAAGQNATKRALEIAGNVGLKLRVVRLGDGKDPDEFINAHGREAYLESVAQAQPATDYLFSAALKRYDSNTLEGQQKILADMFDVLLAKGNSFYFNSFIVKMARRMQMDEGLIRSEALRYARKKNSNVFISQKQSEKIKSEDYETKYNMKRQKLLEEGFFRYCLFNNKLPEGWELLKKYEFADDFHKELFRILEKLSETNITEKETEKLLPREYVPRLAELLMNSNSVGNLPMEEYIRPLKKVYLQREYRVHTQRVAELLETDPQKAREEQLICIKLSEEIRNLSK</sequence>
<dbReference type="SMART" id="SM00400">
    <property type="entry name" value="ZnF_CHCC"/>
    <property type="match status" value="1"/>
</dbReference>
<evidence type="ECO:0000256" key="10">
    <source>
        <dbReference type="ARBA" id="ARBA00023125"/>
    </source>
</evidence>
<accession>E4L8H9</accession>
<dbReference type="InterPro" id="IPR030846">
    <property type="entry name" value="DnaG_bac"/>
</dbReference>
<keyword evidence="3 12" id="KW-0808">Transferase</keyword>
<dbReference type="EC" id="2.7.7.101" evidence="12"/>
<name>E4L8H9_9FIRM</name>
<dbReference type="GO" id="GO:0006269">
    <property type="term" value="P:DNA replication, synthesis of primer"/>
    <property type="evidence" value="ECO:0007669"/>
    <property type="project" value="UniProtKB-UniRule"/>
</dbReference>
<evidence type="ECO:0000256" key="11">
    <source>
        <dbReference type="ARBA" id="ARBA00023163"/>
    </source>
</evidence>
<dbReference type="GO" id="GO:0005737">
    <property type="term" value="C:cytoplasm"/>
    <property type="evidence" value="ECO:0007669"/>
    <property type="project" value="TreeGrafter"/>
</dbReference>
<comment type="catalytic activity">
    <reaction evidence="12">
        <text>ssDNA + n NTP = ssDNA/pppN(pN)n-1 hybrid + (n-1) diphosphate.</text>
        <dbReference type="EC" id="2.7.7.101"/>
    </reaction>
</comment>
<dbReference type="Gene3D" id="3.90.580.10">
    <property type="entry name" value="Zinc finger, CHC2-type domain"/>
    <property type="match status" value="1"/>
</dbReference>
<dbReference type="HAMAP" id="MF_00974">
    <property type="entry name" value="DNA_primase_DnaG"/>
    <property type="match status" value="1"/>
</dbReference>
<dbReference type="FunFam" id="3.40.1360.10:FF:000002">
    <property type="entry name" value="DNA primase"/>
    <property type="match status" value="1"/>
</dbReference>
<evidence type="ECO:0000256" key="8">
    <source>
        <dbReference type="ARBA" id="ARBA00022833"/>
    </source>
</evidence>
<dbReference type="SUPFAM" id="SSF56731">
    <property type="entry name" value="DNA primase core"/>
    <property type="match status" value="1"/>
</dbReference>
<dbReference type="PROSITE" id="PS50880">
    <property type="entry name" value="TOPRIM"/>
    <property type="match status" value="1"/>
</dbReference>
<feature type="zinc finger region" description="CHC2-type" evidence="12 14">
    <location>
        <begin position="39"/>
        <end position="63"/>
    </location>
</feature>
<dbReference type="CDD" id="cd03364">
    <property type="entry name" value="TOPRIM_DnaG_primases"/>
    <property type="match status" value="1"/>
</dbReference>
<evidence type="ECO:0000256" key="9">
    <source>
        <dbReference type="ARBA" id="ARBA00022842"/>
    </source>
</evidence>
<dbReference type="GO" id="GO:0000428">
    <property type="term" value="C:DNA-directed RNA polymerase complex"/>
    <property type="evidence" value="ECO:0007669"/>
    <property type="project" value="UniProtKB-KW"/>
</dbReference>
<dbReference type="Pfam" id="PF01807">
    <property type="entry name" value="Zn_ribbon_DnaG"/>
    <property type="match status" value="1"/>
</dbReference>
<evidence type="ECO:0000256" key="1">
    <source>
        <dbReference type="ARBA" id="ARBA00022478"/>
    </source>
</evidence>
<keyword evidence="8 12" id="KW-0862">Zinc</keyword>
<dbReference type="GO" id="GO:1990077">
    <property type="term" value="C:primosome complex"/>
    <property type="evidence" value="ECO:0007669"/>
    <property type="project" value="UniProtKB-KW"/>
</dbReference>
<dbReference type="InterPro" id="IPR002694">
    <property type="entry name" value="Znf_CHC2"/>
</dbReference>
<evidence type="ECO:0000256" key="6">
    <source>
        <dbReference type="ARBA" id="ARBA00022723"/>
    </source>
</evidence>
<dbReference type="Pfam" id="PF08275">
    <property type="entry name" value="DNAG_N"/>
    <property type="match status" value="1"/>
</dbReference>
<dbReference type="PANTHER" id="PTHR30313:SF2">
    <property type="entry name" value="DNA PRIMASE"/>
    <property type="match status" value="1"/>
</dbReference>
<dbReference type="OrthoDB" id="9803773at2"/>
<evidence type="ECO:0000256" key="5">
    <source>
        <dbReference type="ARBA" id="ARBA00022705"/>
    </source>
</evidence>
<protein>
    <recommendedName>
        <fullName evidence="12 13">DNA primase</fullName>
        <ecNumber evidence="12">2.7.7.101</ecNumber>
    </recommendedName>
</protein>
<dbReference type="InterPro" id="IPR034151">
    <property type="entry name" value="TOPRIM_DnaG_bac"/>
</dbReference>
<keyword evidence="7 12" id="KW-0863">Zinc-finger</keyword>
<evidence type="ECO:0000259" key="15">
    <source>
        <dbReference type="PROSITE" id="PS50880"/>
    </source>
</evidence>
<evidence type="ECO:0000256" key="3">
    <source>
        <dbReference type="ARBA" id="ARBA00022679"/>
    </source>
</evidence>
<dbReference type="InterPro" id="IPR006171">
    <property type="entry name" value="TOPRIM_dom"/>
</dbReference>
<dbReference type="eggNOG" id="COG0358">
    <property type="taxonomic scope" value="Bacteria"/>
</dbReference>
<evidence type="ECO:0000313" key="17">
    <source>
        <dbReference type="Proteomes" id="UP000004594"/>
    </source>
</evidence>
<dbReference type="InterPro" id="IPR037068">
    <property type="entry name" value="DNA_primase_core_N_sf"/>
</dbReference>